<evidence type="ECO:0000256" key="1">
    <source>
        <dbReference type="SAM" id="Coils"/>
    </source>
</evidence>
<keyword evidence="1" id="KW-0175">Coiled coil</keyword>
<dbReference type="AlphaFoldDB" id="A0A9N8W0N9"/>
<name>A0A9N8W0N9_9GLOM</name>
<dbReference type="SUPFAM" id="SSF53300">
    <property type="entry name" value="vWA-like"/>
    <property type="match status" value="1"/>
</dbReference>
<sequence length="1069" mass="121641">MSEVTNTNKGEASFYEFDTEKTILSLKIPENLLSQWFKGRTIALFICLDISGSMSGEPIKQAKQAILELLEGVFSSGACTEQDITCFFFDHNCTVVPFANDPELRWDNGGIQRYFKDKVNIRGGTDFTHVYREIVKHMPTVHTDLAVIFFTDGQTSKVQDQDNNAISSALSTFKHGTEVHTIGFSRYHDAAILSWLTKLGTKQGNFQYVETTVDIGKTMKTTLELLSLGDRNIFVKIGDNEAIQTAFDNEGCGRLVLTEENKSVRGKKVTILKDQEATGLETFTIESLRQVNEGDAEATLLTIPVMQSEITRLTNEIINNTGNREKLDEIKEQAENYDANLNIILEKSFKLKSAFRNETIRQCMDVKAMLHRFKDLLSDALKGTLSNEKIANFNNLAYKNVTQQRLKKKLDNRAIKNVDQMDAIEERLKNLVQTIDFDELDRTETEENKLTYACLLTTDNYIEAMREGECMCLTLDIGRSQAAIADPTQLIIKKINQTFMSSDAFMNSVRYALEETSGGDENVHGGFQGPSFSASVIQGIAREDITGILPLYINEKHWQIAKERIKPILGYMTTLDVFGYAYSQLTTVPFLVLGKALGDTSTDFRRKQLTLILDTCRALYKQSTYLREENKTLFEKYTKSPLNRTVDSVANHVVLLGHILCALQLGDITLTQVQQYLQEGLFTYAIEETIRRRLNRALPGIEEKFDDIQKFLGIDQKSLIDEPIKEFSESYAAFIKKAQESTRHEHNRYSIAFKTALGMKIDNTVSQESTVMDINALVPPTVRNTRYNGSSYTVPGSTSELLSKTQQLVLETVELILRFKQLFEWLITNNTTDITKFTEFYKFAPEKTPFATQFFAQLSPKARLATFIQAYKHRQNSARREAAKATPTTFFEPFSDATADQIISLQFDEYVSDQLKRQVDKIIDSYNKLTNNAVGLAFWQANSADEAAGVLMLDVKFRGAKVYTQAIKALQKPQTELAKEKIEMLIKGTWKGVKLFQDDFSKLPEKEIWIPSRQNLYRIIIAQKGSVNAATWIELLPSYKSYIEHQFDDEYLARRLHEAWEERELKRGH</sequence>
<dbReference type="EMBL" id="CAJVPL010000216">
    <property type="protein sequence ID" value="CAG8466994.1"/>
    <property type="molecule type" value="Genomic_DNA"/>
</dbReference>
<comment type="caution">
    <text evidence="3">The sequence shown here is derived from an EMBL/GenBank/DDBJ whole genome shotgun (WGS) entry which is preliminary data.</text>
</comment>
<protein>
    <submittedName>
        <fullName evidence="3">1034_t:CDS:1</fullName>
    </submittedName>
</protein>
<dbReference type="InterPro" id="IPR002035">
    <property type="entry name" value="VWF_A"/>
</dbReference>
<reference evidence="3" key="1">
    <citation type="submission" date="2021-06" db="EMBL/GenBank/DDBJ databases">
        <authorList>
            <person name="Kallberg Y."/>
            <person name="Tangrot J."/>
            <person name="Rosling A."/>
        </authorList>
    </citation>
    <scope>NUCLEOTIDE SEQUENCE</scope>
    <source>
        <strain evidence="3">MT106</strain>
    </source>
</reference>
<evidence type="ECO:0000259" key="2">
    <source>
        <dbReference type="SMART" id="SM00327"/>
    </source>
</evidence>
<evidence type="ECO:0000313" key="4">
    <source>
        <dbReference type="Proteomes" id="UP000789831"/>
    </source>
</evidence>
<dbReference type="InterPro" id="IPR036465">
    <property type="entry name" value="vWFA_dom_sf"/>
</dbReference>
<accession>A0A9N8W0N9</accession>
<feature type="domain" description="VWFA" evidence="2">
    <location>
        <begin position="41"/>
        <end position="227"/>
    </location>
</feature>
<dbReference type="Proteomes" id="UP000789831">
    <property type="component" value="Unassembled WGS sequence"/>
</dbReference>
<feature type="coiled-coil region" evidence="1">
    <location>
        <begin position="320"/>
        <end position="347"/>
    </location>
</feature>
<gene>
    <name evidence="3" type="ORF">AGERDE_LOCUS2544</name>
</gene>
<dbReference type="SMART" id="SM00327">
    <property type="entry name" value="VWA"/>
    <property type="match status" value="1"/>
</dbReference>
<dbReference type="CDD" id="cd00198">
    <property type="entry name" value="vWFA"/>
    <property type="match status" value="1"/>
</dbReference>
<organism evidence="3 4">
    <name type="scientific">Ambispora gerdemannii</name>
    <dbReference type="NCBI Taxonomy" id="144530"/>
    <lineage>
        <taxon>Eukaryota</taxon>
        <taxon>Fungi</taxon>
        <taxon>Fungi incertae sedis</taxon>
        <taxon>Mucoromycota</taxon>
        <taxon>Glomeromycotina</taxon>
        <taxon>Glomeromycetes</taxon>
        <taxon>Archaeosporales</taxon>
        <taxon>Ambisporaceae</taxon>
        <taxon>Ambispora</taxon>
    </lineage>
</organism>
<proteinExistence type="predicted"/>
<evidence type="ECO:0000313" key="3">
    <source>
        <dbReference type="EMBL" id="CAG8466994.1"/>
    </source>
</evidence>
<keyword evidence="4" id="KW-1185">Reference proteome</keyword>
<dbReference type="OrthoDB" id="10006997at2759"/>
<dbReference type="Gene3D" id="3.40.50.410">
    <property type="entry name" value="von Willebrand factor, type A domain"/>
    <property type="match status" value="1"/>
</dbReference>